<name>A0A0D3K3W4_EMIH1</name>
<organism evidence="7 8">
    <name type="scientific">Emiliania huxleyi (strain CCMP1516)</name>
    <dbReference type="NCBI Taxonomy" id="280463"/>
    <lineage>
        <taxon>Eukaryota</taxon>
        <taxon>Haptista</taxon>
        <taxon>Haptophyta</taxon>
        <taxon>Prymnesiophyceae</taxon>
        <taxon>Isochrysidales</taxon>
        <taxon>Noelaerhabdaceae</taxon>
        <taxon>Emiliania</taxon>
    </lineage>
</organism>
<dbReference type="InterPro" id="IPR036599">
    <property type="entry name" value="DNA_ligase_N_sf"/>
</dbReference>
<keyword evidence="5" id="KW-0067">ATP-binding</keyword>
<dbReference type="SUPFAM" id="SSF56091">
    <property type="entry name" value="DNA ligase/mRNA capping enzyme, catalytic domain"/>
    <property type="match status" value="1"/>
</dbReference>
<dbReference type="STRING" id="2903.R1FB18"/>
<dbReference type="OMA" id="NACEQNT"/>
<evidence type="ECO:0000313" key="8">
    <source>
        <dbReference type="Proteomes" id="UP000013827"/>
    </source>
</evidence>
<dbReference type="Proteomes" id="UP000013827">
    <property type="component" value="Unassembled WGS sequence"/>
</dbReference>
<dbReference type="Gene3D" id="1.10.3260.10">
    <property type="entry name" value="DNA ligase, ATP-dependent, N-terminal domain"/>
    <property type="match status" value="1"/>
</dbReference>
<dbReference type="InterPro" id="IPR050191">
    <property type="entry name" value="ATP-dep_DNA_ligase"/>
</dbReference>
<evidence type="ECO:0000256" key="4">
    <source>
        <dbReference type="ARBA" id="ARBA00022741"/>
    </source>
</evidence>
<dbReference type="GO" id="GO:0003910">
    <property type="term" value="F:DNA ligase (ATP) activity"/>
    <property type="evidence" value="ECO:0007669"/>
    <property type="project" value="InterPro"/>
</dbReference>
<dbReference type="PANTHER" id="PTHR45674">
    <property type="entry name" value="DNA LIGASE 1/3 FAMILY MEMBER"/>
    <property type="match status" value="1"/>
</dbReference>
<evidence type="ECO:0000256" key="5">
    <source>
        <dbReference type="ARBA" id="ARBA00022840"/>
    </source>
</evidence>
<keyword evidence="2" id="KW-0436">Ligase</keyword>
<protein>
    <recommendedName>
        <fullName evidence="6">ATP-dependent DNA ligase family profile domain-containing protein</fullName>
    </recommendedName>
</protein>
<dbReference type="Gene3D" id="3.30.1490.70">
    <property type="match status" value="1"/>
</dbReference>
<evidence type="ECO:0000313" key="7">
    <source>
        <dbReference type="EnsemblProtists" id="EOD30449"/>
    </source>
</evidence>
<proteinExistence type="inferred from homology"/>
<dbReference type="InterPro" id="IPR012310">
    <property type="entry name" value="DNA_ligase_ATP-dep_cent"/>
</dbReference>
<dbReference type="Pfam" id="PF04675">
    <property type="entry name" value="DNA_ligase_A_N"/>
    <property type="match status" value="1"/>
</dbReference>
<keyword evidence="8" id="KW-1185">Reference proteome</keyword>
<dbReference type="PaxDb" id="2903-EOD30449"/>
<accession>A0A0D3K3W4</accession>
<comment type="similarity">
    <text evidence="1">Belongs to the ATP-dependent DNA ligase family.</text>
</comment>
<dbReference type="GO" id="GO:0070421">
    <property type="term" value="C:DNA ligase III-XRCC1 complex"/>
    <property type="evidence" value="ECO:0007669"/>
    <property type="project" value="TreeGrafter"/>
</dbReference>
<keyword evidence="3" id="KW-0235">DNA replication</keyword>
<dbReference type="HOGENOM" id="CLU_562152_0_0_1"/>
<dbReference type="GO" id="GO:0005524">
    <property type="term" value="F:ATP binding"/>
    <property type="evidence" value="ECO:0007669"/>
    <property type="project" value="UniProtKB-KW"/>
</dbReference>
<sequence length="486" mass="52356">MAAHLENSDDVGLSAQHFYERSPVLPSPPPPPLPLAAVNDWLNKLAQPSAMTRLLLAEIVPRTAPEQLKVLVRIVRKDLRLGAGAATILKGIGGEGAWARFKAQPHELEAIFGGGMVAAGRPCKPQLAGQCNSFEVKYDGERLQVHMTRDGGVAFFSRSLKDVPATKVIGLEAALRKAFPPLSPGGPAREVVLDGEVVMMAADGTVLAFGAQGVHEQKKHKDATCCLVVFDLLALDGGALTSEPLQRRRQILEAALEKQVRLSDCKLMRTSAGVARAFGEADAQNLEGLMIKDAAGPYVPNDRKVWLKIKKDYLGEAACDAAEVDMADSVDLVVLGAFFGTGQKASLYSSFLMGCFDEEEDAWRVVCKLSNGFSMARLEELKGALTGGDTPLLRRLDPTDELPSWYPQEAKGGSRPDAVLRAAPSDEEGCFVWEVKGAAFTEGNKSTGSAFSIRFPRLVRERDDKEVSDASTAEYIHGLISLKKGT</sequence>
<reference evidence="8" key="1">
    <citation type="journal article" date="2013" name="Nature">
        <title>Pan genome of the phytoplankton Emiliania underpins its global distribution.</title>
        <authorList>
            <person name="Read B.A."/>
            <person name="Kegel J."/>
            <person name="Klute M.J."/>
            <person name="Kuo A."/>
            <person name="Lefebvre S.C."/>
            <person name="Maumus F."/>
            <person name="Mayer C."/>
            <person name="Miller J."/>
            <person name="Monier A."/>
            <person name="Salamov A."/>
            <person name="Young J."/>
            <person name="Aguilar M."/>
            <person name="Claverie J.M."/>
            <person name="Frickenhaus S."/>
            <person name="Gonzalez K."/>
            <person name="Herman E.K."/>
            <person name="Lin Y.C."/>
            <person name="Napier J."/>
            <person name="Ogata H."/>
            <person name="Sarno A.F."/>
            <person name="Shmutz J."/>
            <person name="Schroeder D."/>
            <person name="de Vargas C."/>
            <person name="Verret F."/>
            <person name="von Dassow P."/>
            <person name="Valentin K."/>
            <person name="Van de Peer Y."/>
            <person name="Wheeler G."/>
            <person name="Dacks J.B."/>
            <person name="Delwiche C.F."/>
            <person name="Dyhrman S.T."/>
            <person name="Glockner G."/>
            <person name="John U."/>
            <person name="Richards T."/>
            <person name="Worden A.Z."/>
            <person name="Zhang X."/>
            <person name="Grigoriev I.V."/>
            <person name="Allen A.E."/>
            <person name="Bidle K."/>
            <person name="Borodovsky M."/>
            <person name="Bowler C."/>
            <person name="Brownlee C."/>
            <person name="Cock J.M."/>
            <person name="Elias M."/>
            <person name="Gladyshev V.N."/>
            <person name="Groth M."/>
            <person name="Guda C."/>
            <person name="Hadaegh A."/>
            <person name="Iglesias-Rodriguez M.D."/>
            <person name="Jenkins J."/>
            <person name="Jones B.M."/>
            <person name="Lawson T."/>
            <person name="Leese F."/>
            <person name="Lindquist E."/>
            <person name="Lobanov A."/>
            <person name="Lomsadze A."/>
            <person name="Malik S.B."/>
            <person name="Marsh M.E."/>
            <person name="Mackinder L."/>
            <person name="Mock T."/>
            <person name="Mueller-Roeber B."/>
            <person name="Pagarete A."/>
            <person name="Parker M."/>
            <person name="Probert I."/>
            <person name="Quesneville H."/>
            <person name="Raines C."/>
            <person name="Rensing S.A."/>
            <person name="Riano-Pachon D.M."/>
            <person name="Richier S."/>
            <person name="Rokitta S."/>
            <person name="Shiraiwa Y."/>
            <person name="Soanes D.M."/>
            <person name="van der Giezen M."/>
            <person name="Wahlund T.M."/>
            <person name="Williams B."/>
            <person name="Wilson W."/>
            <person name="Wolfe G."/>
            <person name="Wurch L.L."/>
        </authorList>
    </citation>
    <scope>NUCLEOTIDE SEQUENCE</scope>
</reference>
<evidence type="ECO:0000259" key="6">
    <source>
        <dbReference type="PROSITE" id="PS50160"/>
    </source>
</evidence>
<evidence type="ECO:0000256" key="3">
    <source>
        <dbReference type="ARBA" id="ARBA00022705"/>
    </source>
</evidence>
<dbReference type="PANTHER" id="PTHR45674:SF9">
    <property type="entry name" value="DNA LIGASE 3"/>
    <property type="match status" value="1"/>
</dbReference>
<dbReference type="Gene3D" id="2.40.50.140">
    <property type="entry name" value="Nucleic acid-binding proteins"/>
    <property type="match status" value="1"/>
</dbReference>
<dbReference type="GO" id="GO:0006302">
    <property type="term" value="P:double-strand break repair"/>
    <property type="evidence" value="ECO:0007669"/>
    <property type="project" value="TreeGrafter"/>
</dbReference>
<dbReference type="GO" id="GO:0006310">
    <property type="term" value="P:DNA recombination"/>
    <property type="evidence" value="ECO:0007669"/>
    <property type="project" value="InterPro"/>
</dbReference>
<dbReference type="SUPFAM" id="SSF50249">
    <property type="entry name" value="Nucleic acid-binding proteins"/>
    <property type="match status" value="1"/>
</dbReference>
<dbReference type="Pfam" id="PF04679">
    <property type="entry name" value="DNA_ligase_A_C"/>
    <property type="match status" value="1"/>
</dbReference>
<dbReference type="InterPro" id="IPR012340">
    <property type="entry name" value="NA-bd_OB-fold"/>
</dbReference>
<dbReference type="Gene3D" id="3.30.470.30">
    <property type="entry name" value="DNA ligase/mRNA capping enzyme"/>
    <property type="match status" value="1"/>
</dbReference>
<feature type="domain" description="ATP-dependent DNA ligase family profile" evidence="6">
    <location>
        <begin position="218"/>
        <end position="357"/>
    </location>
</feature>
<dbReference type="GO" id="GO:0006273">
    <property type="term" value="P:lagging strand elongation"/>
    <property type="evidence" value="ECO:0007669"/>
    <property type="project" value="TreeGrafter"/>
</dbReference>
<dbReference type="SUPFAM" id="SSF117018">
    <property type="entry name" value="ATP-dependent DNA ligase DNA-binding domain"/>
    <property type="match status" value="1"/>
</dbReference>
<dbReference type="eggNOG" id="KOG4437">
    <property type="taxonomic scope" value="Eukaryota"/>
</dbReference>
<dbReference type="InterPro" id="IPR012309">
    <property type="entry name" value="DNA_ligase_ATP-dep_C"/>
</dbReference>
<evidence type="ECO:0000256" key="2">
    <source>
        <dbReference type="ARBA" id="ARBA00022598"/>
    </source>
</evidence>
<evidence type="ECO:0000256" key="1">
    <source>
        <dbReference type="ARBA" id="ARBA00007572"/>
    </source>
</evidence>
<dbReference type="PROSITE" id="PS50160">
    <property type="entry name" value="DNA_LIGASE_A3"/>
    <property type="match status" value="1"/>
</dbReference>
<dbReference type="GO" id="GO:0003677">
    <property type="term" value="F:DNA binding"/>
    <property type="evidence" value="ECO:0007669"/>
    <property type="project" value="InterPro"/>
</dbReference>
<keyword evidence="4" id="KW-0547">Nucleotide-binding</keyword>
<dbReference type="Pfam" id="PF01068">
    <property type="entry name" value="DNA_ligase_A_M"/>
    <property type="match status" value="1"/>
</dbReference>
<dbReference type="GeneID" id="17275724"/>
<dbReference type="AlphaFoldDB" id="A0A0D3K3W4"/>
<dbReference type="InterPro" id="IPR012308">
    <property type="entry name" value="DNA_ligase_ATP-dep_N"/>
</dbReference>
<dbReference type="KEGG" id="ehx:EMIHUDRAFT_460689"/>
<reference evidence="7" key="2">
    <citation type="submission" date="2024-10" db="UniProtKB">
        <authorList>
            <consortium name="EnsemblProtists"/>
        </authorList>
    </citation>
    <scope>IDENTIFICATION</scope>
</reference>
<dbReference type="RefSeq" id="XP_005782878.1">
    <property type="nucleotide sequence ID" value="XM_005782821.1"/>
</dbReference>
<dbReference type="EnsemblProtists" id="EOD30449">
    <property type="protein sequence ID" value="EOD30449"/>
    <property type="gene ID" value="EMIHUDRAFT_460689"/>
</dbReference>